<dbReference type="EMBL" id="QPJK01000003">
    <property type="protein sequence ID" value="RCW72472.1"/>
    <property type="molecule type" value="Genomic_DNA"/>
</dbReference>
<name>A0A368XWX9_9BURK</name>
<feature type="transmembrane region" description="Helical" evidence="6">
    <location>
        <begin position="27"/>
        <end position="50"/>
    </location>
</feature>
<dbReference type="GO" id="GO:0005886">
    <property type="term" value="C:plasma membrane"/>
    <property type="evidence" value="ECO:0007669"/>
    <property type="project" value="UniProtKB-SubCell"/>
</dbReference>
<dbReference type="NCBIfam" id="TIGR00765">
    <property type="entry name" value="yihY_not_rbn"/>
    <property type="match status" value="1"/>
</dbReference>
<dbReference type="Proteomes" id="UP000252884">
    <property type="component" value="Unassembled WGS sequence"/>
</dbReference>
<keyword evidence="3 6" id="KW-0812">Transmembrane</keyword>
<keyword evidence="2" id="KW-1003">Cell membrane</keyword>
<comment type="subcellular location">
    <subcellularLocation>
        <location evidence="1">Cell membrane</location>
        <topology evidence="1">Multi-pass membrane protein</topology>
    </subcellularLocation>
</comment>
<feature type="transmembrane region" description="Helical" evidence="6">
    <location>
        <begin position="137"/>
        <end position="164"/>
    </location>
</feature>
<dbReference type="InterPro" id="IPR017039">
    <property type="entry name" value="Virul_fac_BrkB"/>
</dbReference>
<feature type="transmembrane region" description="Helical" evidence="6">
    <location>
        <begin position="245"/>
        <end position="266"/>
    </location>
</feature>
<dbReference type="PANTHER" id="PTHR30213">
    <property type="entry name" value="INNER MEMBRANE PROTEIN YHJD"/>
    <property type="match status" value="1"/>
</dbReference>
<dbReference type="PANTHER" id="PTHR30213:SF1">
    <property type="entry name" value="INNER MEMBRANE PROTEIN YHJD"/>
    <property type="match status" value="1"/>
</dbReference>
<evidence type="ECO:0000256" key="5">
    <source>
        <dbReference type="ARBA" id="ARBA00023136"/>
    </source>
</evidence>
<feature type="transmembrane region" description="Helical" evidence="6">
    <location>
        <begin position="211"/>
        <end position="233"/>
    </location>
</feature>
<comment type="caution">
    <text evidence="7">The sequence shown here is derived from an EMBL/GenBank/DDBJ whole genome shotgun (WGS) entry which is preliminary data.</text>
</comment>
<organism evidence="7 8">
    <name type="scientific">Pseudorhodoferax soli</name>
    <dbReference type="NCBI Taxonomy" id="545864"/>
    <lineage>
        <taxon>Bacteria</taxon>
        <taxon>Pseudomonadati</taxon>
        <taxon>Pseudomonadota</taxon>
        <taxon>Betaproteobacteria</taxon>
        <taxon>Burkholderiales</taxon>
        <taxon>Comamonadaceae</taxon>
    </lineage>
</organism>
<feature type="transmembrane region" description="Helical" evidence="6">
    <location>
        <begin position="176"/>
        <end position="199"/>
    </location>
</feature>
<dbReference type="RefSeq" id="WP_114468392.1">
    <property type="nucleotide sequence ID" value="NZ_QPJK01000003.1"/>
</dbReference>
<protein>
    <submittedName>
        <fullName evidence="7">Membrane protein</fullName>
    </submittedName>
</protein>
<evidence type="ECO:0000256" key="1">
    <source>
        <dbReference type="ARBA" id="ARBA00004651"/>
    </source>
</evidence>
<feature type="transmembrane region" description="Helical" evidence="6">
    <location>
        <begin position="88"/>
        <end position="108"/>
    </location>
</feature>
<reference evidence="7 8" key="1">
    <citation type="submission" date="2018-07" db="EMBL/GenBank/DDBJ databases">
        <title>Genomic Encyclopedia of Type Strains, Phase IV (KMG-IV): sequencing the most valuable type-strain genomes for metagenomic binning, comparative biology and taxonomic classification.</title>
        <authorList>
            <person name="Goeker M."/>
        </authorList>
    </citation>
    <scope>NUCLEOTIDE SEQUENCE [LARGE SCALE GENOMIC DNA]</scope>
    <source>
        <strain evidence="7 8">DSM 21634</strain>
    </source>
</reference>
<keyword evidence="5 6" id="KW-0472">Membrane</keyword>
<dbReference type="Pfam" id="PF03631">
    <property type="entry name" value="Virul_fac_BrkB"/>
    <property type="match status" value="1"/>
</dbReference>
<proteinExistence type="predicted"/>
<evidence type="ECO:0000256" key="3">
    <source>
        <dbReference type="ARBA" id="ARBA00022692"/>
    </source>
</evidence>
<evidence type="ECO:0000256" key="2">
    <source>
        <dbReference type="ARBA" id="ARBA00022475"/>
    </source>
</evidence>
<gene>
    <name evidence="7" type="ORF">DES41_10377</name>
</gene>
<keyword evidence="4 6" id="KW-1133">Transmembrane helix</keyword>
<sequence length="356" mass="37214">MAQWMKLAKEAVVAWSDDYAPSMGAAISYYTLFSLAPLLVLVIAVAGLAFGAEAVRGQISAQLSALMGPETAEAIEGMVASATVSGSGIWATIASVAVLLVGATTVFSELQSALDRIWHVPEARKPSGIWGLLRARLFSLGLILGLAFLLMVSLAVSAGLAAFGSYVGSLMPGQELLLQVLNTGVALAVTAVLFAMIFKLMPTAKVAWRDVWVGAAVTALLFEVGKLLIGLYLGKSALANSFAGAGALVVLLAWVYYAAQIFLLGAEFTKVYAHAHGSARGQTAATPVQLTAADARKPAEPGAQAPAPQAAVSHWTAHASRELLPKLALLGGLVLLRIVVESRAKRERRLVRKAKS</sequence>
<evidence type="ECO:0000256" key="6">
    <source>
        <dbReference type="SAM" id="Phobius"/>
    </source>
</evidence>
<dbReference type="OrthoDB" id="9797028at2"/>
<evidence type="ECO:0000313" key="7">
    <source>
        <dbReference type="EMBL" id="RCW72472.1"/>
    </source>
</evidence>
<accession>A0A368XWX9</accession>
<evidence type="ECO:0000313" key="8">
    <source>
        <dbReference type="Proteomes" id="UP000252884"/>
    </source>
</evidence>
<evidence type="ECO:0000256" key="4">
    <source>
        <dbReference type="ARBA" id="ARBA00022989"/>
    </source>
</evidence>
<keyword evidence="8" id="KW-1185">Reference proteome</keyword>
<dbReference type="AlphaFoldDB" id="A0A368XWX9"/>